<feature type="compositionally biased region" description="Basic and acidic residues" evidence="1">
    <location>
        <begin position="631"/>
        <end position="642"/>
    </location>
</feature>
<keyword evidence="3" id="KW-1185">Reference proteome</keyword>
<feature type="compositionally biased region" description="Low complexity" evidence="1">
    <location>
        <begin position="26"/>
        <end position="38"/>
    </location>
</feature>
<protein>
    <submittedName>
        <fullName evidence="2">Uncharacterized protein</fullName>
    </submittedName>
</protein>
<accession>A0A2T3A520</accession>
<reference evidence="2 3" key="1">
    <citation type="journal article" date="2018" name="Mycol. Prog.">
        <title>Coniella lustricola, a new species from submerged detritus.</title>
        <authorList>
            <person name="Raudabaugh D.B."/>
            <person name="Iturriaga T."/>
            <person name="Carver A."/>
            <person name="Mondo S."/>
            <person name="Pangilinan J."/>
            <person name="Lipzen A."/>
            <person name="He G."/>
            <person name="Amirebrahimi M."/>
            <person name="Grigoriev I.V."/>
            <person name="Miller A.N."/>
        </authorList>
    </citation>
    <scope>NUCLEOTIDE SEQUENCE [LARGE SCALE GENOMIC DNA]</scope>
    <source>
        <strain evidence="2 3">B22-T-1</strain>
    </source>
</reference>
<feature type="compositionally biased region" description="Polar residues" evidence="1">
    <location>
        <begin position="657"/>
        <end position="674"/>
    </location>
</feature>
<evidence type="ECO:0000313" key="2">
    <source>
        <dbReference type="EMBL" id="PSR82917.1"/>
    </source>
</evidence>
<dbReference type="STRING" id="2025994.A0A2T3A520"/>
<dbReference type="Proteomes" id="UP000241462">
    <property type="component" value="Unassembled WGS sequence"/>
</dbReference>
<evidence type="ECO:0000313" key="3">
    <source>
        <dbReference type="Proteomes" id="UP000241462"/>
    </source>
</evidence>
<feature type="compositionally biased region" description="Pro residues" evidence="1">
    <location>
        <begin position="39"/>
        <end position="49"/>
    </location>
</feature>
<name>A0A2T3A520_9PEZI</name>
<organism evidence="2 3">
    <name type="scientific">Coniella lustricola</name>
    <dbReference type="NCBI Taxonomy" id="2025994"/>
    <lineage>
        <taxon>Eukaryota</taxon>
        <taxon>Fungi</taxon>
        <taxon>Dikarya</taxon>
        <taxon>Ascomycota</taxon>
        <taxon>Pezizomycotina</taxon>
        <taxon>Sordariomycetes</taxon>
        <taxon>Sordariomycetidae</taxon>
        <taxon>Diaporthales</taxon>
        <taxon>Schizoparmaceae</taxon>
        <taxon>Coniella</taxon>
    </lineage>
</organism>
<dbReference type="AlphaFoldDB" id="A0A2T3A520"/>
<sequence length="674" mass="77466">MQAAATQMWAPSHPPKYQKPEPKPASEPAQASESQQEPQPEPEPEPQPAQEPIWDLPLWLHVNPEWQNNLEAINRQHNVDIIQILQGMGSRVNLYYGYEGEEGEDEGVVRTHQMVFEYDPKVEEGSATEHRYFGGLITSASGTLDVLTLKPPRFLGELASMPARTLWATHKGNVDRLTLDHVLPFEAYSKLFREGFWNSKYAALGPLALRYPATLRPYTWDEHKFDWRHIAQVYGDVAVEWMMEAWFRLRLSNENPNLWRWLYFKMCASVQAESATMLLYHTRQNWKPADNFVWKSCKSFSNHFATLYTSMDAVVVFNDDIMRQFGIQTQPILAQQHEIQHEIADLDRKLQTNQEQQDRQRHRTHGQQEQLLALLQDRQIIVSQRAQLELQGRNLELQLVHMQRQLLTHLRKLPKAQLVELCSRIVELVDEFYGELSVTRSLLSKILNVTRGTVMGRTYAPQLRVRMSFYAILVCGNVLSGVRKILELASERLWRIYDPEADAILTLTLPDLETKVRTCQEDFCDLADLLRMDPNTHEALATKLFGTLPSGVRRTEELFYQDLALSELVRLAPDDPQRKVAEQWLRILDFSAELKNPPPGSGPANLNDQLAEINTAVAQVVQDEETVLAEQHPDQKESREVENPILVRDQPAPGESLSIQRCNPKSPQILRTTA</sequence>
<feature type="region of interest" description="Disordered" evidence="1">
    <location>
        <begin position="1"/>
        <end position="51"/>
    </location>
</feature>
<dbReference type="InParanoid" id="A0A2T3A520"/>
<feature type="region of interest" description="Disordered" evidence="1">
    <location>
        <begin position="628"/>
        <end position="674"/>
    </location>
</feature>
<gene>
    <name evidence="2" type="ORF">BD289DRAFT_293665</name>
</gene>
<proteinExistence type="predicted"/>
<dbReference type="EMBL" id="KZ678467">
    <property type="protein sequence ID" value="PSR82917.1"/>
    <property type="molecule type" value="Genomic_DNA"/>
</dbReference>
<evidence type="ECO:0000256" key="1">
    <source>
        <dbReference type="SAM" id="MobiDB-lite"/>
    </source>
</evidence>